<accession>A0A816XT45</accession>
<name>A0A816XT45_9BILA</name>
<protein>
    <submittedName>
        <fullName evidence="1">Uncharacterized protein</fullName>
    </submittedName>
</protein>
<proteinExistence type="predicted"/>
<comment type="caution">
    <text evidence="1">The sequence shown here is derived from an EMBL/GenBank/DDBJ whole genome shotgun (WGS) entry which is preliminary data.</text>
</comment>
<dbReference type="EMBL" id="CAJNRE010016813">
    <property type="protein sequence ID" value="CAF2149023.1"/>
    <property type="molecule type" value="Genomic_DNA"/>
</dbReference>
<sequence length="56" mass="6034">AVAVLNEQRFLSRLSGGGANPQPYPGAGGYVDDYQNAGGTKRQLLNLIRSVRTVMR</sequence>
<evidence type="ECO:0000313" key="1">
    <source>
        <dbReference type="EMBL" id="CAF2149023.1"/>
    </source>
</evidence>
<feature type="non-terminal residue" evidence="1">
    <location>
        <position position="1"/>
    </location>
</feature>
<dbReference type="Pfam" id="PF08571">
    <property type="entry name" value="Yos1"/>
    <property type="match status" value="1"/>
</dbReference>
<evidence type="ECO:0000313" key="2">
    <source>
        <dbReference type="Proteomes" id="UP000663824"/>
    </source>
</evidence>
<feature type="non-terminal residue" evidence="1">
    <location>
        <position position="56"/>
    </location>
</feature>
<dbReference type="AlphaFoldDB" id="A0A816XT45"/>
<reference evidence="1" key="1">
    <citation type="submission" date="2021-02" db="EMBL/GenBank/DDBJ databases">
        <authorList>
            <person name="Nowell W R."/>
        </authorList>
    </citation>
    <scope>NUCLEOTIDE SEQUENCE</scope>
</reference>
<dbReference type="Proteomes" id="UP000663824">
    <property type="component" value="Unassembled WGS sequence"/>
</dbReference>
<dbReference type="InterPro" id="IPR013880">
    <property type="entry name" value="Yos1"/>
</dbReference>
<organism evidence="1 2">
    <name type="scientific">Rotaria magnacalcarata</name>
    <dbReference type="NCBI Taxonomy" id="392030"/>
    <lineage>
        <taxon>Eukaryota</taxon>
        <taxon>Metazoa</taxon>
        <taxon>Spiralia</taxon>
        <taxon>Gnathifera</taxon>
        <taxon>Rotifera</taxon>
        <taxon>Eurotatoria</taxon>
        <taxon>Bdelloidea</taxon>
        <taxon>Philodinida</taxon>
        <taxon>Philodinidae</taxon>
        <taxon>Rotaria</taxon>
    </lineage>
</organism>
<gene>
    <name evidence="1" type="ORF">MBJ925_LOCUS30903</name>
</gene>